<feature type="domain" description="Plastocyanin-like" evidence="8">
    <location>
        <begin position="165"/>
        <end position="306"/>
    </location>
</feature>
<comment type="caution">
    <text evidence="11">The sequence shown here is derived from an EMBL/GenBank/DDBJ whole genome shotgun (WGS) entry which is preliminary data.</text>
</comment>
<dbReference type="EMBL" id="CACVBS010000029">
    <property type="protein sequence ID" value="CAA7260498.1"/>
    <property type="molecule type" value="Genomic_DNA"/>
</dbReference>
<dbReference type="CDD" id="cd13903">
    <property type="entry name" value="CuRO_3_Tv-LCC_like"/>
    <property type="match status" value="1"/>
</dbReference>
<dbReference type="OrthoDB" id="2121828at2759"/>
<feature type="signal peptide" evidence="7">
    <location>
        <begin position="1"/>
        <end position="18"/>
    </location>
</feature>
<feature type="domain" description="Plastocyanin-like" evidence="10">
    <location>
        <begin position="54"/>
        <end position="153"/>
    </location>
</feature>
<dbReference type="Pfam" id="PF00394">
    <property type="entry name" value="Cu-oxidase"/>
    <property type="match status" value="1"/>
</dbReference>
<comment type="similarity">
    <text evidence="1">Belongs to the multicopper oxidase family.</text>
</comment>
<dbReference type="AlphaFoldDB" id="A0A8S0WWH7"/>
<dbReference type="InterPro" id="IPR011707">
    <property type="entry name" value="Cu-oxidase-like_N"/>
</dbReference>
<evidence type="ECO:0000256" key="3">
    <source>
        <dbReference type="ARBA" id="ARBA00023002"/>
    </source>
</evidence>
<keyword evidence="6" id="KW-0325">Glycoprotein</keyword>
<dbReference type="Proteomes" id="UP000467700">
    <property type="component" value="Unassembled WGS sequence"/>
</dbReference>
<dbReference type="CDD" id="cd13856">
    <property type="entry name" value="CuRO_1_Tv-LCC_like"/>
    <property type="match status" value="1"/>
</dbReference>
<accession>A0A8S0WWH7</accession>
<evidence type="ECO:0000256" key="4">
    <source>
        <dbReference type="ARBA" id="ARBA00023008"/>
    </source>
</evidence>
<dbReference type="InterPro" id="IPR033138">
    <property type="entry name" value="Cu_oxidase_CS"/>
</dbReference>
<evidence type="ECO:0000313" key="11">
    <source>
        <dbReference type="EMBL" id="CAA7260498.1"/>
    </source>
</evidence>
<dbReference type="PANTHER" id="PTHR11709:SF511">
    <property type="entry name" value="LACCASE"/>
    <property type="match status" value="1"/>
</dbReference>
<evidence type="ECO:0000256" key="2">
    <source>
        <dbReference type="ARBA" id="ARBA00022723"/>
    </source>
</evidence>
<dbReference type="FunFam" id="2.60.40.420:FF:000045">
    <property type="entry name" value="Laccase 2"/>
    <property type="match status" value="1"/>
</dbReference>
<keyword evidence="7" id="KW-0732">Signal</keyword>
<sequence>MRSFLSFVCLSVIASAYGAIGPVANLHIANADVAPDGFTRSGVLAGADASSLVFPGPVITANKGDTFQLNVIDALTDTTMLTSTSIHWHGFFQSGSSWADGPAGVTQCPISPGNSFLYEFAAGDQAGTFWYHSHDSTQYCDGLRGVMVVYDPDDPHKSLYDVDDESTIITLADWYHTVAPSAGLVPTPDATLINGVGRAAGGDTVALAVITVESQKRYRFRLVSTSCDPNYTFSIDGHTLTIIEVDAVNTQPLEVDSIQIFAGQRYSFILNANQAVSNYWIRANPNVGTTGFDGGINSAILRYSGAEAVDPETTSSTSNALLEQNLVPLSGAAAPGTAGVGNADVNINLDMAFSFADLKFTVNGATFLPPTVPVLLQIMSGALTAADLLPAGSLYVLPANSVVELSMPGGSVGSPHPIHLHGHTFDVVRSAGSSTYNYDNPIKRDVVSIGETGDNVTIRFTTDNAGPWIMHCHIDWHLELGLSVVFAEDVETVATTTPPVAWDSLCPIYNEAFGTSTERRRRREVKF</sequence>
<dbReference type="SUPFAM" id="SSF49503">
    <property type="entry name" value="Cupredoxins"/>
    <property type="match status" value="3"/>
</dbReference>
<keyword evidence="3" id="KW-0560">Oxidoreductase</keyword>
<evidence type="ECO:0000259" key="9">
    <source>
        <dbReference type="Pfam" id="PF07731"/>
    </source>
</evidence>
<dbReference type="Gene3D" id="2.60.40.420">
    <property type="entry name" value="Cupredoxins - blue copper proteins"/>
    <property type="match status" value="3"/>
</dbReference>
<dbReference type="InterPro" id="IPR011706">
    <property type="entry name" value="Cu-oxidase_C"/>
</dbReference>
<keyword evidence="12" id="KW-1185">Reference proteome</keyword>
<dbReference type="PROSITE" id="PS00080">
    <property type="entry name" value="MULTICOPPER_OXIDASE2"/>
    <property type="match status" value="1"/>
</dbReference>
<evidence type="ECO:0008006" key="13">
    <source>
        <dbReference type="Google" id="ProtNLM"/>
    </source>
</evidence>
<dbReference type="InterPro" id="IPR002355">
    <property type="entry name" value="Cu_oxidase_Cu_BS"/>
</dbReference>
<keyword evidence="5" id="KW-1015">Disulfide bond</keyword>
<organism evidence="11 12">
    <name type="scientific">Cyclocybe aegerita</name>
    <name type="common">Black poplar mushroom</name>
    <name type="synonym">Agrocybe aegerita</name>
    <dbReference type="NCBI Taxonomy" id="1973307"/>
    <lineage>
        <taxon>Eukaryota</taxon>
        <taxon>Fungi</taxon>
        <taxon>Dikarya</taxon>
        <taxon>Basidiomycota</taxon>
        <taxon>Agaricomycotina</taxon>
        <taxon>Agaricomycetes</taxon>
        <taxon>Agaricomycetidae</taxon>
        <taxon>Agaricales</taxon>
        <taxon>Agaricineae</taxon>
        <taxon>Bolbitiaceae</taxon>
        <taxon>Cyclocybe</taxon>
    </lineage>
</organism>
<proteinExistence type="inferred from homology"/>
<evidence type="ECO:0000313" key="12">
    <source>
        <dbReference type="Proteomes" id="UP000467700"/>
    </source>
</evidence>
<evidence type="ECO:0000259" key="10">
    <source>
        <dbReference type="Pfam" id="PF07732"/>
    </source>
</evidence>
<protein>
    <recommendedName>
        <fullName evidence="13">Laccase</fullName>
    </recommendedName>
</protein>
<evidence type="ECO:0000256" key="1">
    <source>
        <dbReference type="ARBA" id="ARBA00010609"/>
    </source>
</evidence>
<evidence type="ECO:0000256" key="5">
    <source>
        <dbReference type="ARBA" id="ARBA00023157"/>
    </source>
</evidence>
<dbReference type="PROSITE" id="PS00079">
    <property type="entry name" value="MULTICOPPER_OXIDASE1"/>
    <property type="match status" value="1"/>
</dbReference>
<keyword evidence="4" id="KW-0186">Copper</keyword>
<dbReference type="InterPro" id="IPR008972">
    <property type="entry name" value="Cupredoxin"/>
</dbReference>
<gene>
    <name evidence="11" type="ORF">AAE3_LOCUS2636</name>
</gene>
<evidence type="ECO:0000259" key="8">
    <source>
        <dbReference type="Pfam" id="PF00394"/>
    </source>
</evidence>
<dbReference type="PANTHER" id="PTHR11709">
    <property type="entry name" value="MULTI-COPPER OXIDASE"/>
    <property type="match status" value="1"/>
</dbReference>
<name>A0A8S0WWH7_CYCAE</name>
<keyword evidence="2" id="KW-0479">Metal-binding</keyword>
<evidence type="ECO:0000256" key="7">
    <source>
        <dbReference type="SAM" id="SignalP"/>
    </source>
</evidence>
<dbReference type="InterPro" id="IPR045087">
    <property type="entry name" value="Cu-oxidase_fam"/>
</dbReference>
<dbReference type="GO" id="GO:0005507">
    <property type="term" value="F:copper ion binding"/>
    <property type="evidence" value="ECO:0007669"/>
    <property type="project" value="InterPro"/>
</dbReference>
<dbReference type="Pfam" id="PF07732">
    <property type="entry name" value="Cu-oxidase_3"/>
    <property type="match status" value="1"/>
</dbReference>
<dbReference type="GO" id="GO:0016491">
    <property type="term" value="F:oxidoreductase activity"/>
    <property type="evidence" value="ECO:0007669"/>
    <property type="project" value="UniProtKB-KW"/>
</dbReference>
<feature type="domain" description="Plastocyanin-like" evidence="9">
    <location>
        <begin position="368"/>
        <end position="490"/>
    </location>
</feature>
<dbReference type="Pfam" id="PF07731">
    <property type="entry name" value="Cu-oxidase_2"/>
    <property type="match status" value="1"/>
</dbReference>
<feature type="chain" id="PRO_5035945089" description="Laccase" evidence="7">
    <location>
        <begin position="19"/>
        <end position="527"/>
    </location>
</feature>
<reference evidence="11 12" key="1">
    <citation type="submission" date="2020-01" db="EMBL/GenBank/DDBJ databases">
        <authorList>
            <person name="Gupta K D."/>
        </authorList>
    </citation>
    <scope>NUCLEOTIDE SEQUENCE [LARGE SCALE GENOMIC DNA]</scope>
</reference>
<evidence type="ECO:0000256" key="6">
    <source>
        <dbReference type="ARBA" id="ARBA00023180"/>
    </source>
</evidence>
<dbReference type="InterPro" id="IPR001117">
    <property type="entry name" value="Cu-oxidase_2nd"/>
</dbReference>